<name>A0A5N5DS24_9PEZI</name>
<gene>
    <name evidence="2" type="ORF">DBV05_g470</name>
</gene>
<dbReference type="Proteomes" id="UP000325902">
    <property type="component" value="Unassembled WGS sequence"/>
</dbReference>
<protein>
    <recommendedName>
        <fullName evidence="4">CST complex subunit Stn1 N-terminal domain-containing protein</fullName>
    </recommendedName>
</protein>
<reference evidence="2 3" key="1">
    <citation type="journal article" date="2019" name="Sci. Rep.">
        <title>A multi-omics analysis of the grapevine pathogen Lasiodiplodia theobromae reveals that temperature affects the expression of virulence- and pathogenicity-related genes.</title>
        <authorList>
            <person name="Felix C."/>
            <person name="Meneses R."/>
            <person name="Goncalves M.F.M."/>
            <person name="Tilleman L."/>
            <person name="Duarte A.S."/>
            <person name="Jorrin-Novo J.V."/>
            <person name="Van de Peer Y."/>
            <person name="Deforce D."/>
            <person name="Van Nieuwerburgh F."/>
            <person name="Esteves A.C."/>
            <person name="Alves A."/>
        </authorList>
    </citation>
    <scope>NUCLEOTIDE SEQUENCE [LARGE SCALE GENOMIC DNA]</scope>
    <source>
        <strain evidence="2 3">LA-SOL3</strain>
    </source>
</reference>
<evidence type="ECO:0000256" key="1">
    <source>
        <dbReference type="SAM" id="MobiDB-lite"/>
    </source>
</evidence>
<evidence type="ECO:0000313" key="2">
    <source>
        <dbReference type="EMBL" id="KAB2580818.1"/>
    </source>
</evidence>
<dbReference type="OrthoDB" id="77828at2759"/>
<dbReference type="EMBL" id="VCHE01000002">
    <property type="protein sequence ID" value="KAB2580818.1"/>
    <property type="molecule type" value="Genomic_DNA"/>
</dbReference>
<comment type="caution">
    <text evidence="2">The sequence shown here is derived from an EMBL/GenBank/DDBJ whole genome shotgun (WGS) entry which is preliminary data.</text>
</comment>
<dbReference type="AlphaFoldDB" id="A0A5N5DS24"/>
<dbReference type="InterPro" id="IPR012340">
    <property type="entry name" value="NA-bd_OB-fold"/>
</dbReference>
<proteinExistence type="predicted"/>
<keyword evidence="3" id="KW-1185">Reference proteome</keyword>
<evidence type="ECO:0008006" key="4">
    <source>
        <dbReference type="Google" id="ProtNLM"/>
    </source>
</evidence>
<dbReference type="Gene3D" id="2.40.50.140">
    <property type="entry name" value="Nucleic acid-binding proteins"/>
    <property type="match status" value="1"/>
</dbReference>
<feature type="region of interest" description="Disordered" evidence="1">
    <location>
        <begin position="281"/>
        <end position="307"/>
    </location>
</feature>
<sequence length="337" mass="37351">MTTSAGAEVLQFYPERYYSASPTYNTWVKLTAAAVHRLRPAPSQAGMYYQTICPSICGRPGTLFLLITFPLVDRAISRTDNFDPVVHPTFFHLNHPIRFVRLVGTVVAVEDLGPRFVLLTLDDGSGATVELKVTRLSPAESAALHAAAASTTTTTTTIPTATTSSSSSSSIFHTTVDNLVVRSTIGVFEVLVGGIPIDIGTTIKAKATLGTFRGAMQGVLQRCWVLRGHGGAGNGGSSSSTRDEAAEWLGTATFMLSVLAKPWVLSADDIRRLERRLAQEEKQRRDEERRAERKRAERARRKEEVYRERREKVRVYEEKVERRRRQEEVLMNKGALV</sequence>
<evidence type="ECO:0000313" key="3">
    <source>
        <dbReference type="Proteomes" id="UP000325902"/>
    </source>
</evidence>
<organism evidence="2 3">
    <name type="scientific">Lasiodiplodia theobromae</name>
    <dbReference type="NCBI Taxonomy" id="45133"/>
    <lineage>
        <taxon>Eukaryota</taxon>
        <taxon>Fungi</taxon>
        <taxon>Dikarya</taxon>
        <taxon>Ascomycota</taxon>
        <taxon>Pezizomycotina</taxon>
        <taxon>Dothideomycetes</taxon>
        <taxon>Dothideomycetes incertae sedis</taxon>
        <taxon>Botryosphaeriales</taxon>
        <taxon>Botryosphaeriaceae</taxon>
        <taxon>Lasiodiplodia</taxon>
    </lineage>
</organism>
<accession>A0A5N5DS24</accession>